<evidence type="ECO:0000313" key="3">
    <source>
        <dbReference type="Proteomes" id="UP001215598"/>
    </source>
</evidence>
<dbReference type="AlphaFoldDB" id="A0AAD7MKG1"/>
<feature type="compositionally biased region" description="Acidic residues" evidence="1">
    <location>
        <begin position="283"/>
        <end position="295"/>
    </location>
</feature>
<name>A0AAD7MKG1_9AGAR</name>
<keyword evidence="3" id="KW-1185">Reference proteome</keyword>
<sequence>MFWRAISVSSNQRFSQELHTLGPLAPSFHSKSMRRMAPRMLRFLRRLHSTLHGVSIWLGRIVPIRYFIPASDPDLNSLSSEAYSFCWDIRNHRTLRCTFVTNGLSSYRPNRRVVFPWSQLTVLDIGWIPPFYCADVLTWLVNIIYCHIKLSTHGYVDDKSSAATLHHLETLVLESFVPCRRFAQPSLLDMLTPPSLKRLQVTDDVFPEAHIITTLESLISRSGWTLLELSFCRRCLSRRLYQEFQTAFPSVPSLVLGGRLEVIDPFSRKWDAEDSESNSSTDSDYDSNGDDTSDR</sequence>
<dbReference type="Proteomes" id="UP001215598">
    <property type="component" value="Unassembled WGS sequence"/>
</dbReference>
<comment type="caution">
    <text evidence="2">The sequence shown here is derived from an EMBL/GenBank/DDBJ whole genome shotgun (WGS) entry which is preliminary data.</text>
</comment>
<evidence type="ECO:0000313" key="2">
    <source>
        <dbReference type="EMBL" id="KAJ7720913.1"/>
    </source>
</evidence>
<gene>
    <name evidence="2" type="ORF">B0H16DRAFT_1603689</name>
</gene>
<reference evidence="2" key="1">
    <citation type="submission" date="2023-03" db="EMBL/GenBank/DDBJ databases">
        <title>Massive genome expansion in bonnet fungi (Mycena s.s.) driven by repeated elements and novel gene families across ecological guilds.</title>
        <authorList>
            <consortium name="Lawrence Berkeley National Laboratory"/>
            <person name="Harder C.B."/>
            <person name="Miyauchi S."/>
            <person name="Viragh M."/>
            <person name="Kuo A."/>
            <person name="Thoen E."/>
            <person name="Andreopoulos B."/>
            <person name="Lu D."/>
            <person name="Skrede I."/>
            <person name="Drula E."/>
            <person name="Henrissat B."/>
            <person name="Morin E."/>
            <person name="Kohler A."/>
            <person name="Barry K."/>
            <person name="LaButti K."/>
            <person name="Morin E."/>
            <person name="Salamov A."/>
            <person name="Lipzen A."/>
            <person name="Mereny Z."/>
            <person name="Hegedus B."/>
            <person name="Baldrian P."/>
            <person name="Stursova M."/>
            <person name="Weitz H."/>
            <person name="Taylor A."/>
            <person name="Grigoriev I.V."/>
            <person name="Nagy L.G."/>
            <person name="Martin F."/>
            <person name="Kauserud H."/>
        </authorList>
    </citation>
    <scope>NUCLEOTIDE SEQUENCE</scope>
    <source>
        <strain evidence="2">CBHHK182m</strain>
    </source>
</reference>
<feature type="region of interest" description="Disordered" evidence="1">
    <location>
        <begin position="270"/>
        <end position="295"/>
    </location>
</feature>
<organism evidence="2 3">
    <name type="scientific">Mycena metata</name>
    <dbReference type="NCBI Taxonomy" id="1033252"/>
    <lineage>
        <taxon>Eukaryota</taxon>
        <taxon>Fungi</taxon>
        <taxon>Dikarya</taxon>
        <taxon>Basidiomycota</taxon>
        <taxon>Agaricomycotina</taxon>
        <taxon>Agaricomycetes</taxon>
        <taxon>Agaricomycetidae</taxon>
        <taxon>Agaricales</taxon>
        <taxon>Marasmiineae</taxon>
        <taxon>Mycenaceae</taxon>
        <taxon>Mycena</taxon>
    </lineage>
</organism>
<protein>
    <submittedName>
        <fullName evidence="2">Uncharacterized protein</fullName>
    </submittedName>
</protein>
<proteinExistence type="predicted"/>
<evidence type="ECO:0000256" key="1">
    <source>
        <dbReference type="SAM" id="MobiDB-lite"/>
    </source>
</evidence>
<accession>A0AAD7MKG1</accession>
<dbReference type="EMBL" id="JARKIB010000235">
    <property type="protein sequence ID" value="KAJ7720913.1"/>
    <property type="molecule type" value="Genomic_DNA"/>
</dbReference>